<dbReference type="GO" id="GO:0005737">
    <property type="term" value="C:cytoplasm"/>
    <property type="evidence" value="ECO:0007669"/>
    <property type="project" value="TreeGrafter"/>
</dbReference>
<evidence type="ECO:0000313" key="6">
    <source>
        <dbReference type="EMBL" id="AXE16472.1"/>
    </source>
</evidence>
<feature type="domain" description="FAD dependent oxidoreductase" evidence="5">
    <location>
        <begin position="6"/>
        <end position="375"/>
    </location>
</feature>
<dbReference type="InterPro" id="IPR006076">
    <property type="entry name" value="FAD-dep_OxRdtase"/>
</dbReference>
<protein>
    <submittedName>
        <fullName evidence="6">TIGR03364 family FAD-dependent oxidoreductase</fullName>
    </submittedName>
</protein>
<evidence type="ECO:0000256" key="1">
    <source>
        <dbReference type="ARBA" id="ARBA00001974"/>
    </source>
</evidence>
<evidence type="ECO:0000256" key="3">
    <source>
        <dbReference type="ARBA" id="ARBA00022630"/>
    </source>
</evidence>
<dbReference type="EMBL" id="CP030850">
    <property type="protein sequence ID" value="AXE16472.1"/>
    <property type="molecule type" value="Genomic_DNA"/>
</dbReference>
<dbReference type="AlphaFoldDB" id="A0A344TCV1"/>
<name>A0A344TCV1_9BACT</name>
<dbReference type="NCBIfam" id="TIGR03364">
    <property type="entry name" value="HpnW_proposed"/>
    <property type="match status" value="1"/>
</dbReference>
<dbReference type="Gene3D" id="3.30.9.10">
    <property type="entry name" value="D-Amino Acid Oxidase, subunit A, domain 2"/>
    <property type="match status" value="1"/>
</dbReference>
<evidence type="ECO:0000256" key="4">
    <source>
        <dbReference type="ARBA" id="ARBA00023002"/>
    </source>
</evidence>
<keyword evidence="7" id="KW-1185">Reference proteome</keyword>
<organism evidence="6 7">
    <name type="scientific">Runella rosea</name>
    <dbReference type="NCBI Taxonomy" id="2259595"/>
    <lineage>
        <taxon>Bacteria</taxon>
        <taxon>Pseudomonadati</taxon>
        <taxon>Bacteroidota</taxon>
        <taxon>Cytophagia</taxon>
        <taxon>Cytophagales</taxon>
        <taxon>Spirosomataceae</taxon>
        <taxon>Runella</taxon>
    </lineage>
</organism>
<reference evidence="6 7" key="1">
    <citation type="submission" date="2018-07" db="EMBL/GenBank/DDBJ databases">
        <title>Genome sequencing of Runella.</title>
        <authorList>
            <person name="Baek M.-G."/>
            <person name="Yi H."/>
        </authorList>
    </citation>
    <scope>NUCLEOTIDE SEQUENCE [LARGE SCALE GENOMIC DNA]</scope>
    <source>
        <strain evidence="6 7">HYN0085</strain>
    </source>
</reference>
<accession>A0A344TCV1</accession>
<dbReference type="RefSeq" id="WP_114065259.1">
    <property type="nucleotide sequence ID" value="NZ_CP030850.1"/>
</dbReference>
<evidence type="ECO:0000256" key="2">
    <source>
        <dbReference type="ARBA" id="ARBA00009410"/>
    </source>
</evidence>
<comment type="similarity">
    <text evidence="2">Belongs to the DadA oxidoreductase family.</text>
</comment>
<dbReference type="GO" id="GO:0016491">
    <property type="term" value="F:oxidoreductase activity"/>
    <property type="evidence" value="ECO:0007669"/>
    <property type="project" value="UniProtKB-KW"/>
</dbReference>
<dbReference type="Proteomes" id="UP000251993">
    <property type="component" value="Chromosome"/>
</dbReference>
<dbReference type="Pfam" id="PF01266">
    <property type="entry name" value="DAO"/>
    <property type="match status" value="1"/>
</dbReference>
<dbReference type="KEGG" id="run:DR864_01380"/>
<proteinExistence type="inferred from homology"/>
<gene>
    <name evidence="6" type="ORF">DR864_01380</name>
</gene>
<keyword evidence="3" id="KW-0285">Flavoprotein</keyword>
<evidence type="ECO:0000259" key="5">
    <source>
        <dbReference type="Pfam" id="PF01266"/>
    </source>
</evidence>
<evidence type="ECO:0000313" key="7">
    <source>
        <dbReference type="Proteomes" id="UP000251993"/>
    </source>
</evidence>
<comment type="cofactor">
    <cofactor evidence="1">
        <name>FAD</name>
        <dbReference type="ChEBI" id="CHEBI:57692"/>
    </cofactor>
</comment>
<dbReference type="PANTHER" id="PTHR13847">
    <property type="entry name" value="SARCOSINE DEHYDROGENASE-RELATED"/>
    <property type="match status" value="1"/>
</dbReference>
<sequence length="382" mass="43121">MRTHFDLIVVGGGIMGTFHAYHAARQNKSVLLLEKDNFPVGATVRNFGQAVPSGLAGRWFEYGQRSLELYQELQSKTDLTVRKNGSVYIASDADEWQLANELYDYYQKIGYPCELLTRESCLEKYPYLQKEYPVGAVFFPGELTVDSPKLMKQFLAYCSEQEGITYINNATVVECQSSNGKATVRLTNQKTFEASKVLICNGHEFRMLYPELFAKSGLIVSKLQMLQTIAFPELNMKGNILTGLTIRRYESFQQLSSYANLTTPAHYDELKKWGIHVLFKQALDGSVVVGDSHEYAGAQNVDDLGYHINDYINQLIIDEAKRIVSFPVEKMQMSWAGFYSQTSDEIYEYDVDEHIRIITGIGGKGMTSSGGYAEESIARLFS</sequence>
<dbReference type="PANTHER" id="PTHR13847:SF286">
    <property type="entry name" value="D-AMINO ACID DEHYDROGENASE"/>
    <property type="match status" value="1"/>
</dbReference>
<dbReference type="Gene3D" id="3.50.50.60">
    <property type="entry name" value="FAD/NAD(P)-binding domain"/>
    <property type="match status" value="1"/>
</dbReference>
<dbReference type="SUPFAM" id="SSF51905">
    <property type="entry name" value="FAD/NAD(P)-binding domain"/>
    <property type="match status" value="1"/>
</dbReference>
<dbReference type="InterPro" id="IPR036188">
    <property type="entry name" value="FAD/NAD-bd_sf"/>
</dbReference>
<dbReference type="InterPro" id="IPR017741">
    <property type="entry name" value="FAD-dependent_OxRdtase_HpnW"/>
</dbReference>
<keyword evidence="4" id="KW-0560">Oxidoreductase</keyword>
<dbReference type="OrthoDB" id="9799943at2"/>